<evidence type="ECO:0000313" key="2">
    <source>
        <dbReference type="Proteomes" id="UP000438106"/>
    </source>
</evidence>
<reference evidence="1 2" key="1">
    <citation type="submission" date="2019-12" db="EMBL/GenBank/DDBJ databases">
        <title>Devosia maris sp. nov., isolated from the deep seawater.</title>
        <authorList>
            <person name="Liu Y."/>
        </authorList>
    </citation>
    <scope>NUCLEOTIDE SEQUENCE [LARGE SCALE GENOMIC DNA]</scope>
    <source>
        <strain evidence="1 2">L53-10-65</strain>
    </source>
</reference>
<gene>
    <name evidence="1" type="ORF">GO014_06815</name>
</gene>
<organism evidence="1 2">
    <name type="scientific">Devosia marina</name>
    <dbReference type="NCBI Taxonomy" id="2683198"/>
    <lineage>
        <taxon>Bacteria</taxon>
        <taxon>Pseudomonadati</taxon>
        <taxon>Pseudomonadota</taxon>
        <taxon>Alphaproteobacteria</taxon>
        <taxon>Hyphomicrobiales</taxon>
        <taxon>Devosiaceae</taxon>
        <taxon>Devosia</taxon>
    </lineage>
</organism>
<evidence type="ECO:0008006" key="3">
    <source>
        <dbReference type="Google" id="ProtNLM"/>
    </source>
</evidence>
<evidence type="ECO:0000313" key="1">
    <source>
        <dbReference type="EMBL" id="MVS98731.1"/>
    </source>
</evidence>
<dbReference type="EMBL" id="WQRF01000001">
    <property type="protein sequence ID" value="MVS98731.1"/>
    <property type="molecule type" value="Genomic_DNA"/>
</dbReference>
<proteinExistence type="predicted"/>
<dbReference type="SUPFAM" id="SSF52540">
    <property type="entry name" value="P-loop containing nucleoside triphosphate hydrolases"/>
    <property type="match status" value="1"/>
</dbReference>
<dbReference type="RefSeq" id="WP_157289596.1">
    <property type="nucleotide sequence ID" value="NZ_WQRF01000001.1"/>
</dbReference>
<sequence>MPLGAGHGGRVVDATEAISTAARARLIAIDGLPVSGKSTLADQMIEAIGAEAIYLDDFVKPEAQWRGSVEPSFPFPYIRYGDFLNTVQTLHRDGNCSYFPYDWSTGRAVEKARHVTLAQPVIIEGVSSLHPDLKPLYDISFWVESDAKSTLLASLERGVGDWADEWRYLFMPCVEVYLGSNPRDRADYIVMGRGYSEMSVS</sequence>
<keyword evidence="2" id="KW-1185">Reference proteome</keyword>
<comment type="caution">
    <text evidence="1">The sequence shown here is derived from an EMBL/GenBank/DDBJ whole genome shotgun (WGS) entry which is preliminary data.</text>
</comment>
<protein>
    <recommendedName>
        <fullName evidence="3">Uridine kinase</fullName>
    </recommendedName>
</protein>
<dbReference type="AlphaFoldDB" id="A0A7X3FQF3"/>
<dbReference type="InterPro" id="IPR027417">
    <property type="entry name" value="P-loop_NTPase"/>
</dbReference>
<dbReference type="Proteomes" id="UP000438106">
    <property type="component" value="Unassembled WGS sequence"/>
</dbReference>
<name>A0A7X3FQF3_9HYPH</name>
<accession>A0A7X3FQF3</accession>
<dbReference type="Gene3D" id="3.40.50.300">
    <property type="entry name" value="P-loop containing nucleotide triphosphate hydrolases"/>
    <property type="match status" value="1"/>
</dbReference>